<dbReference type="PATRIC" id="fig|305.106.peg.1226"/>
<dbReference type="AlphaFoldDB" id="A0A0S4TR62"/>
<evidence type="ECO:0000313" key="1">
    <source>
        <dbReference type="EMBL" id="CUV12325.1"/>
    </source>
</evidence>
<dbReference type="Proteomes" id="UP000310553">
    <property type="component" value="Chromosome"/>
</dbReference>
<reference evidence="1" key="1">
    <citation type="submission" date="2015-10" db="EMBL/GenBank/DDBJ databases">
        <authorList>
            <person name="Gilbert D.G."/>
        </authorList>
    </citation>
    <scope>NUCLEOTIDE SEQUENCE</scope>
    <source>
        <strain evidence="1">Phyl III-seqv23</strain>
    </source>
</reference>
<dbReference type="EMBL" id="CP039339">
    <property type="protein sequence ID" value="QCX50639.1"/>
    <property type="molecule type" value="Genomic_DNA"/>
</dbReference>
<reference evidence="2 3" key="2">
    <citation type="submission" date="2019-04" db="EMBL/GenBank/DDBJ databases">
        <title>Complete Genome of UW386 and Higher Quality Genome of UW700.</title>
        <authorList>
            <person name="Jacobs J."/>
            <person name="Perez A."/>
            <person name="Steidl O."/>
            <person name="Allen C."/>
        </authorList>
    </citation>
    <scope>NUCLEOTIDE SEQUENCE [LARGE SCALE GENOMIC DNA]</scope>
    <source>
        <strain evidence="2 3">UW386</strain>
    </source>
</reference>
<name>A0A0S4TR62_RALSL</name>
<accession>A0A0S4TR62</accession>
<organism evidence="1">
    <name type="scientific">Ralstonia solanacearum</name>
    <name type="common">Pseudomonas solanacearum</name>
    <dbReference type="NCBI Taxonomy" id="305"/>
    <lineage>
        <taxon>Bacteria</taxon>
        <taxon>Pseudomonadati</taxon>
        <taxon>Pseudomonadota</taxon>
        <taxon>Betaproteobacteria</taxon>
        <taxon>Burkholderiales</taxon>
        <taxon>Burkholderiaceae</taxon>
        <taxon>Ralstonia</taxon>
        <taxon>Ralstonia solanacearum species complex</taxon>
    </lineage>
</organism>
<protein>
    <submittedName>
        <fullName evidence="2">N-methyltryptophan oxidase, FAD-binding protein</fullName>
    </submittedName>
</protein>
<evidence type="ECO:0000313" key="2">
    <source>
        <dbReference type="EMBL" id="QCX50639.1"/>
    </source>
</evidence>
<sequence>MKLTSDIIHHNAPIPVECVEGHPLAEAPVTGTCTRKSSLAEKS</sequence>
<dbReference type="EMBL" id="LN899819">
    <property type="protein sequence ID" value="CUV12325.1"/>
    <property type="molecule type" value="Genomic_DNA"/>
</dbReference>
<gene>
    <name evidence="2" type="ORF">E7Z57_16930</name>
    <name evidence="1" type="ORF">RUN39_v1_330107</name>
</gene>
<proteinExistence type="predicted"/>
<evidence type="ECO:0000313" key="3">
    <source>
        <dbReference type="Proteomes" id="UP000310553"/>
    </source>
</evidence>